<dbReference type="PRINTS" id="PR00080">
    <property type="entry name" value="SDRFAMILY"/>
</dbReference>
<sequence length="242" mass="24528">MALLEGQSVIVTGAARGMGIATARRAAAEGASVVLVDIDPSVADVASEVGGKSVVGSVTDRDCARRAVAAAGGVTGLIHVAGIHRRGDVVEATDEDWAQVLGVNLTAPRIWAREVIPAMLEQGGGAIVNVASLAATRARPDSAAYTASKSGLLGLTRSIAVDFGPRGIRANTVSPGSIDTPMLREHEAAGGASRTDQIARTYLARLGSPEEIAGCCCFLLSSDAAFVNGADFMVDGGRTSGT</sequence>
<dbReference type="RefSeq" id="WP_158634960.1">
    <property type="nucleotide sequence ID" value="NC_022785.1"/>
</dbReference>
<dbReference type="PROSITE" id="PS00061">
    <property type="entry name" value="ADH_SHORT"/>
    <property type="match status" value="1"/>
</dbReference>
<evidence type="ECO:0008006" key="5">
    <source>
        <dbReference type="Google" id="ProtNLM"/>
    </source>
</evidence>
<dbReference type="SUPFAM" id="SSF51735">
    <property type="entry name" value="NAD(P)-binding Rossmann-fold domains"/>
    <property type="match status" value="1"/>
</dbReference>
<protein>
    <recommendedName>
        <fullName evidence="5">Short-chain dehydrogenase</fullName>
    </recommendedName>
</protein>
<name>A0A3L8R907_STRRN</name>
<dbReference type="GO" id="GO:0016491">
    <property type="term" value="F:oxidoreductase activity"/>
    <property type="evidence" value="ECO:0007669"/>
    <property type="project" value="UniProtKB-KW"/>
</dbReference>
<reference evidence="3 4" key="1">
    <citation type="journal article" date="2018" name="J. Biol. Chem.">
        <title>Discovery of the actinoplanic acid pathway in Streptomyces rapamycinicus reveals a genetically conserved synergism with rapamycin.</title>
        <authorList>
            <person name="Mrak P."/>
            <person name="Krastel P."/>
            <person name="Pivk Lukancic P."/>
            <person name="Tao J."/>
            <person name="Pistorius D."/>
            <person name="Moore C.M."/>
        </authorList>
    </citation>
    <scope>NUCLEOTIDE SEQUENCE [LARGE SCALE GENOMIC DNA]</scope>
    <source>
        <strain evidence="3 4">NRRL 5491</strain>
    </source>
</reference>
<dbReference type="Pfam" id="PF13561">
    <property type="entry name" value="adh_short_C2"/>
    <property type="match status" value="1"/>
</dbReference>
<comment type="similarity">
    <text evidence="1">Belongs to the short-chain dehydrogenases/reductases (SDR) family.</text>
</comment>
<dbReference type="STRING" id="1343740.M271_00490"/>
<gene>
    <name evidence="3" type="ORF">D3C57_143200</name>
</gene>
<organism evidence="3 4">
    <name type="scientific">Streptomyces rapamycinicus (strain ATCC 29253 / DSM 41530 / NRRL 5491 / AYB-994)</name>
    <name type="common">Streptomyces hygroscopicus (strain ATCC 29253)</name>
    <dbReference type="NCBI Taxonomy" id="1343740"/>
    <lineage>
        <taxon>Bacteria</taxon>
        <taxon>Bacillati</taxon>
        <taxon>Actinomycetota</taxon>
        <taxon>Actinomycetes</taxon>
        <taxon>Kitasatosporales</taxon>
        <taxon>Streptomycetaceae</taxon>
        <taxon>Streptomyces</taxon>
        <taxon>Streptomyces violaceusniger group</taxon>
    </lineage>
</organism>
<dbReference type="Gene3D" id="3.40.50.720">
    <property type="entry name" value="NAD(P)-binding Rossmann-like Domain"/>
    <property type="match status" value="1"/>
</dbReference>
<dbReference type="PRINTS" id="PR00081">
    <property type="entry name" value="GDHRDH"/>
</dbReference>
<accession>A0A3L8R907</accession>
<dbReference type="InterPro" id="IPR002347">
    <property type="entry name" value="SDR_fam"/>
</dbReference>
<evidence type="ECO:0000256" key="1">
    <source>
        <dbReference type="ARBA" id="ARBA00006484"/>
    </source>
</evidence>
<dbReference type="InterPro" id="IPR051122">
    <property type="entry name" value="SDR_DHRS6-like"/>
</dbReference>
<keyword evidence="2" id="KW-0560">Oxidoreductase</keyword>
<proteinExistence type="inferred from homology"/>
<dbReference type="EMBL" id="QYCY01000002">
    <property type="protein sequence ID" value="RLV76184.1"/>
    <property type="molecule type" value="Genomic_DNA"/>
</dbReference>
<dbReference type="InterPro" id="IPR036291">
    <property type="entry name" value="NAD(P)-bd_dom_sf"/>
</dbReference>
<dbReference type="Proteomes" id="UP000281594">
    <property type="component" value="Unassembled WGS sequence"/>
</dbReference>
<dbReference type="InterPro" id="IPR020904">
    <property type="entry name" value="Sc_DH/Rdtase_CS"/>
</dbReference>
<evidence type="ECO:0000313" key="3">
    <source>
        <dbReference type="EMBL" id="RLV76184.1"/>
    </source>
</evidence>
<dbReference type="AlphaFoldDB" id="A0A3L8R907"/>
<dbReference type="CDD" id="cd05233">
    <property type="entry name" value="SDR_c"/>
    <property type="match status" value="1"/>
</dbReference>
<evidence type="ECO:0000256" key="2">
    <source>
        <dbReference type="ARBA" id="ARBA00023002"/>
    </source>
</evidence>
<comment type="caution">
    <text evidence="3">The sequence shown here is derived from an EMBL/GenBank/DDBJ whole genome shotgun (WGS) entry which is preliminary data.</text>
</comment>
<dbReference type="PANTHER" id="PTHR43477">
    <property type="entry name" value="DIHYDROANTICAPSIN 7-DEHYDROGENASE"/>
    <property type="match status" value="1"/>
</dbReference>
<dbReference type="PANTHER" id="PTHR43477:SF1">
    <property type="entry name" value="DIHYDROANTICAPSIN 7-DEHYDROGENASE"/>
    <property type="match status" value="1"/>
</dbReference>
<dbReference type="FunFam" id="3.40.50.720:FF:000084">
    <property type="entry name" value="Short-chain dehydrogenase reductase"/>
    <property type="match status" value="1"/>
</dbReference>
<evidence type="ECO:0000313" key="4">
    <source>
        <dbReference type="Proteomes" id="UP000281594"/>
    </source>
</evidence>